<reference evidence="3 4" key="1">
    <citation type="submission" date="2016-08" db="EMBL/GenBank/DDBJ databases">
        <authorList>
            <person name="Seilhamer J.J."/>
        </authorList>
    </citation>
    <scope>NUCLEOTIDE SEQUENCE [LARGE SCALE GENOMIC DNA]</scope>
    <source>
        <strain evidence="3 4">DX4</strain>
    </source>
</reference>
<name>A0A1D7QL22_9SPHI</name>
<feature type="domain" description="Thioredoxin" evidence="2">
    <location>
        <begin position="25"/>
        <end position="178"/>
    </location>
</feature>
<gene>
    <name evidence="3" type="ORF">BFS30_20545</name>
</gene>
<dbReference type="PANTHER" id="PTHR42852">
    <property type="entry name" value="THIOL:DISULFIDE INTERCHANGE PROTEIN DSBE"/>
    <property type="match status" value="1"/>
</dbReference>
<dbReference type="KEGG" id="psty:BFS30_20545"/>
<organism evidence="3 4">
    <name type="scientific">Pedobacter steynii</name>
    <dbReference type="NCBI Taxonomy" id="430522"/>
    <lineage>
        <taxon>Bacteria</taxon>
        <taxon>Pseudomonadati</taxon>
        <taxon>Bacteroidota</taxon>
        <taxon>Sphingobacteriia</taxon>
        <taxon>Sphingobacteriales</taxon>
        <taxon>Sphingobacteriaceae</taxon>
        <taxon>Pedobacter</taxon>
    </lineage>
</organism>
<keyword evidence="4" id="KW-1185">Reference proteome</keyword>
<evidence type="ECO:0000313" key="4">
    <source>
        <dbReference type="Proteomes" id="UP000094313"/>
    </source>
</evidence>
<proteinExistence type="predicted"/>
<dbReference type="PANTHER" id="PTHR42852:SF13">
    <property type="entry name" value="PROTEIN DIPZ"/>
    <property type="match status" value="1"/>
</dbReference>
<dbReference type="InterPro" id="IPR013766">
    <property type="entry name" value="Thioredoxin_domain"/>
</dbReference>
<dbReference type="InterPro" id="IPR036249">
    <property type="entry name" value="Thioredoxin-like_sf"/>
</dbReference>
<dbReference type="PROSITE" id="PS51352">
    <property type="entry name" value="THIOREDOXIN_2"/>
    <property type="match status" value="1"/>
</dbReference>
<dbReference type="Gene3D" id="3.40.30.10">
    <property type="entry name" value="Glutaredoxin"/>
    <property type="match status" value="1"/>
</dbReference>
<dbReference type="AlphaFoldDB" id="A0A1D7QL22"/>
<dbReference type="SUPFAM" id="SSF52833">
    <property type="entry name" value="Thioredoxin-like"/>
    <property type="match status" value="1"/>
</dbReference>
<dbReference type="Proteomes" id="UP000094313">
    <property type="component" value="Chromosome"/>
</dbReference>
<evidence type="ECO:0000259" key="2">
    <source>
        <dbReference type="PROSITE" id="PS51352"/>
    </source>
</evidence>
<dbReference type="CDD" id="cd02966">
    <property type="entry name" value="TlpA_like_family"/>
    <property type="match status" value="1"/>
</dbReference>
<accession>A0A1D7QL22</accession>
<dbReference type="OrthoDB" id="9794348at2"/>
<dbReference type="InterPro" id="IPR050553">
    <property type="entry name" value="Thioredoxin_ResA/DsbE_sf"/>
</dbReference>
<protein>
    <recommendedName>
        <fullName evidence="2">Thioredoxin domain-containing protein</fullName>
    </recommendedName>
</protein>
<evidence type="ECO:0000256" key="1">
    <source>
        <dbReference type="SAM" id="SignalP"/>
    </source>
</evidence>
<dbReference type="EMBL" id="CP017141">
    <property type="protein sequence ID" value="AOM79347.1"/>
    <property type="molecule type" value="Genomic_DNA"/>
</dbReference>
<dbReference type="InterPro" id="IPR012336">
    <property type="entry name" value="Thioredoxin-like_fold"/>
</dbReference>
<keyword evidence="1" id="KW-0732">Signal</keyword>
<dbReference type="Pfam" id="PF13905">
    <property type="entry name" value="Thioredoxin_8"/>
    <property type="match status" value="1"/>
</dbReference>
<dbReference type="RefSeq" id="WP_069381010.1">
    <property type="nucleotide sequence ID" value="NZ_CP017141.1"/>
</dbReference>
<sequence length="179" mass="19805">MNIKVMITMAAMLATGYAYGQSKQKPTVKKRPAIAKAPQENGQLLAGMKAPVLKVAEWLSEVPDMKGKFVALDFWGPSCKPCIAGFPHINELHHKYKDQVVFIAATTDEDPGEVYSFSAGAPVEFYSMMQKAKAWEDYKVQGIPHMLLIDPAGIVRYSGNGFELSETMLQDIIKKHGNK</sequence>
<feature type="signal peptide" evidence="1">
    <location>
        <begin position="1"/>
        <end position="20"/>
    </location>
</feature>
<evidence type="ECO:0000313" key="3">
    <source>
        <dbReference type="EMBL" id="AOM79347.1"/>
    </source>
</evidence>
<feature type="chain" id="PRO_5009098784" description="Thioredoxin domain-containing protein" evidence="1">
    <location>
        <begin position="21"/>
        <end position="179"/>
    </location>
</feature>